<keyword evidence="1 2" id="KW-0238">DNA-binding</keyword>
<reference evidence="4 5" key="1">
    <citation type="submission" date="2012-10" db="EMBL/GenBank/DDBJ databases">
        <title>Genome sequence of Vibrio Cholerae HENC-02.</title>
        <authorList>
            <person name="Eppinger M."/>
            <person name="Hasan N.A."/>
            <person name="Sengamalay N."/>
            <person name="Hine E."/>
            <person name="Su Q."/>
            <person name="Daugherty S.C."/>
            <person name="Young S."/>
            <person name="Sadzewicz L."/>
            <person name="Tallon L."/>
            <person name="Cebula T.A."/>
            <person name="Ravel J."/>
            <person name="Colwell R.R."/>
        </authorList>
    </citation>
    <scope>NUCLEOTIDE SEQUENCE [LARGE SCALE GENOMIC DNA]</scope>
    <source>
        <strain evidence="4 5">HENC-02</strain>
    </source>
</reference>
<sequence length="69" mass="8068">MDKRQQIIEVATQLFAEHGFEKTPVSNICEKAEISKGLVFHHFKNKNELLREVFVHITQIIEETDKSDE</sequence>
<dbReference type="PRINTS" id="PR00455">
    <property type="entry name" value="HTHTETR"/>
</dbReference>
<protein>
    <submittedName>
        <fullName evidence="4">Bacterial regulatory s, tetR family protein</fullName>
    </submittedName>
</protein>
<dbReference type="PANTHER" id="PTHR43479">
    <property type="entry name" value="ACREF/ENVCD OPERON REPRESSOR-RELATED"/>
    <property type="match status" value="1"/>
</dbReference>
<evidence type="ECO:0000256" key="1">
    <source>
        <dbReference type="ARBA" id="ARBA00023125"/>
    </source>
</evidence>
<dbReference type="EMBL" id="AJSR01000506">
    <property type="protein sequence ID" value="EKM32923.1"/>
    <property type="molecule type" value="Genomic_DNA"/>
</dbReference>
<dbReference type="InterPro" id="IPR009057">
    <property type="entry name" value="Homeodomain-like_sf"/>
</dbReference>
<feature type="DNA-binding region" description="H-T-H motif" evidence="2">
    <location>
        <begin position="24"/>
        <end position="43"/>
    </location>
</feature>
<name>A0A454D2L8_VIBHA</name>
<dbReference type="PANTHER" id="PTHR43479:SF11">
    <property type="entry name" value="ACREF_ENVCD OPERON REPRESSOR-RELATED"/>
    <property type="match status" value="1"/>
</dbReference>
<dbReference type="SUPFAM" id="SSF46689">
    <property type="entry name" value="Homeodomain-like"/>
    <property type="match status" value="1"/>
</dbReference>
<dbReference type="Pfam" id="PF00440">
    <property type="entry name" value="TetR_N"/>
    <property type="match status" value="1"/>
</dbReference>
<dbReference type="AlphaFoldDB" id="A0A454D2L8"/>
<dbReference type="Gene3D" id="1.10.357.10">
    <property type="entry name" value="Tetracycline Repressor, domain 2"/>
    <property type="match status" value="1"/>
</dbReference>
<evidence type="ECO:0000259" key="3">
    <source>
        <dbReference type="PROSITE" id="PS50977"/>
    </source>
</evidence>
<feature type="non-terminal residue" evidence="4">
    <location>
        <position position="69"/>
    </location>
</feature>
<organism evidence="4 5">
    <name type="scientific">Vibrio harveyi</name>
    <name type="common">Beneckea harveyi</name>
    <dbReference type="NCBI Taxonomy" id="669"/>
    <lineage>
        <taxon>Bacteria</taxon>
        <taxon>Pseudomonadati</taxon>
        <taxon>Pseudomonadota</taxon>
        <taxon>Gammaproteobacteria</taxon>
        <taxon>Vibrionales</taxon>
        <taxon>Vibrionaceae</taxon>
        <taxon>Vibrio</taxon>
    </lineage>
</organism>
<dbReference type="InterPro" id="IPR001647">
    <property type="entry name" value="HTH_TetR"/>
</dbReference>
<dbReference type="InterPro" id="IPR050624">
    <property type="entry name" value="HTH-type_Tx_Regulator"/>
</dbReference>
<evidence type="ECO:0000313" key="4">
    <source>
        <dbReference type="EMBL" id="EKM32923.1"/>
    </source>
</evidence>
<evidence type="ECO:0000256" key="2">
    <source>
        <dbReference type="PROSITE-ProRule" id="PRU00335"/>
    </source>
</evidence>
<gene>
    <name evidence="4" type="ORF">VCHENC02_1568A</name>
</gene>
<proteinExistence type="predicted"/>
<comment type="caution">
    <text evidence="4">The sequence shown here is derived from an EMBL/GenBank/DDBJ whole genome shotgun (WGS) entry which is preliminary data.</text>
</comment>
<feature type="domain" description="HTH tetR-type" evidence="3">
    <location>
        <begin position="1"/>
        <end position="61"/>
    </location>
</feature>
<dbReference type="Proteomes" id="UP000008367">
    <property type="component" value="Unassembled WGS sequence"/>
</dbReference>
<evidence type="ECO:0000313" key="5">
    <source>
        <dbReference type="Proteomes" id="UP000008367"/>
    </source>
</evidence>
<dbReference type="GO" id="GO:0003677">
    <property type="term" value="F:DNA binding"/>
    <property type="evidence" value="ECO:0007669"/>
    <property type="project" value="UniProtKB-UniRule"/>
</dbReference>
<accession>A0A454D2L8</accession>
<dbReference type="PROSITE" id="PS50977">
    <property type="entry name" value="HTH_TETR_2"/>
    <property type="match status" value="1"/>
</dbReference>